<feature type="transmembrane region" description="Helical" evidence="12">
    <location>
        <begin position="297"/>
        <end position="316"/>
    </location>
</feature>
<protein>
    <recommendedName>
        <fullName evidence="9">Solute carrier family 22 member 16</fullName>
    </recommendedName>
    <alternativeName>
        <fullName evidence="10">Carnitine transporter 2</fullName>
    </alternativeName>
</protein>
<evidence type="ECO:0000256" key="11">
    <source>
        <dbReference type="SAM" id="Coils"/>
    </source>
</evidence>
<dbReference type="OMA" id="IKRECAC"/>
<keyword evidence="4 12" id="KW-0812">Transmembrane</keyword>
<evidence type="ECO:0000256" key="10">
    <source>
        <dbReference type="ARBA" id="ARBA00082592"/>
    </source>
</evidence>
<feature type="transmembrane region" description="Helical" evidence="12">
    <location>
        <begin position="511"/>
        <end position="534"/>
    </location>
</feature>
<keyword evidence="8" id="KW-0325">Glycoprotein</keyword>
<dbReference type="GO" id="GO:0016020">
    <property type="term" value="C:membrane"/>
    <property type="evidence" value="ECO:0007669"/>
    <property type="project" value="UniProtKB-SubCell"/>
</dbReference>
<keyword evidence="7 12" id="KW-0472">Membrane</keyword>
<comment type="subcellular location">
    <subcellularLocation>
        <location evidence="1">Membrane</location>
        <topology evidence="1">Multi-pass membrane protein</topology>
    </subcellularLocation>
</comment>
<feature type="coiled-coil region" evidence="11">
    <location>
        <begin position="567"/>
        <end position="594"/>
    </location>
</feature>
<dbReference type="PROSITE" id="PS50850">
    <property type="entry name" value="MFS"/>
    <property type="match status" value="1"/>
</dbReference>
<evidence type="ECO:0000259" key="13">
    <source>
        <dbReference type="PROSITE" id="PS50850"/>
    </source>
</evidence>
<organism evidence="14 15">
    <name type="scientific">Scyliorhinus torazame</name>
    <name type="common">Cloudy catshark</name>
    <name type="synonym">Catulus torazame</name>
    <dbReference type="NCBI Taxonomy" id="75743"/>
    <lineage>
        <taxon>Eukaryota</taxon>
        <taxon>Metazoa</taxon>
        <taxon>Chordata</taxon>
        <taxon>Craniata</taxon>
        <taxon>Vertebrata</taxon>
        <taxon>Chondrichthyes</taxon>
        <taxon>Elasmobranchii</taxon>
        <taxon>Galeomorphii</taxon>
        <taxon>Galeoidea</taxon>
        <taxon>Carcharhiniformes</taxon>
        <taxon>Scyliorhinidae</taxon>
        <taxon>Scyliorhinus</taxon>
    </lineage>
</organism>
<keyword evidence="6" id="KW-0406">Ion transport</keyword>
<evidence type="ECO:0000256" key="2">
    <source>
        <dbReference type="ARBA" id="ARBA00009203"/>
    </source>
</evidence>
<comment type="caution">
    <text evidence="14">The sequence shown here is derived from an EMBL/GenBank/DDBJ whole genome shotgun (WGS) entry which is preliminary data.</text>
</comment>
<dbReference type="PANTHER" id="PTHR24064">
    <property type="entry name" value="SOLUTE CARRIER FAMILY 22 MEMBER"/>
    <property type="match status" value="1"/>
</dbReference>
<gene>
    <name evidence="14" type="ORF">scyTo_0012377</name>
</gene>
<dbReference type="Pfam" id="PF00083">
    <property type="entry name" value="Sugar_tr"/>
    <property type="match status" value="1"/>
</dbReference>
<evidence type="ECO:0000256" key="8">
    <source>
        <dbReference type="ARBA" id="ARBA00023180"/>
    </source>
</evidence>
<dbReference type="GO" id="GO:0022857">
    <property type="term" value="F:transmembrane transporter activity"/>
    <property type="evidence" value="ECO:0007669"/>
    <property type="project" value="InterPro"/>
</dbReference>
<dbReference type="STRING" id="75743.A0A401P7V2"/>
<dbReference type="FunFam" id="1.20.1250.20:FF:000154">
    <property type="entry name" value="Solute carrier family 22 member 16"/>
    <property type="match status" value="1"/>
</dbReference>
<dbReference type="GO" id="GO:0006811">
    <property type="term" value="P:monoatomic ion transport"/>
    <property type="evidence" value="ECO:0007669"/>
    <property type="project" value="UniProtKB-KW"/>
</dbReference>
<dbReference type="InterPro" id="IPR020846">
    <property type="entry name" value="MFS_dom"/>
</dbReference>
<evidence type="ECO:0000256" key="3">
    <source>
        <dbReference type="ARBA" id="ARBA00022448"/>
    </source>
</evidence>
<dbReference type="Gene3D" id="1.20.1250.20">
    <property type="entry name" value="MFS general substrate transporter like domains"/>
    <property type="match status" value="1"/>
</dbReference>
<keyword evidence="15" id="KW-1185">Reference proteome</keyword>
<evidence type="ECO:0000256" key="9">
    <source>
        <dbReference type="ARBA" id="ARBA00072104"/>
    </source>
</evidence>
<feature type="transmembrane region" description="Helical" evidence="12">
    <location>
        <begin position="423"/>
        <end position="444"/>
    </location>
</feature>
<dbReference type="EMBL" id="BFAA01005965">
    <property type="protein sequence ID" value="GCB69183.1"/>
    <property type="molecule type" value="Genomic_DNA"/>
</dbReference>
<evidence type="ECO:0000256" key="4">
    <source>
        <dbReference type="ARBA" id="ARBA00022692"/>
    </source>
</evidence>
<evidence type="ECO:0000313" key="14">
    <source>
        <dbReference type="EMBL" id="GCB69183.1"/>
    </source>
</evidence>
<name>A0A401P7V2_SCYTO</name>
<feature type="transmembrane region" description="Helical" evidence="12">
    <location>
        <begin position="451"/>
        <end position="470"/>
    </location>
</feature>
<evidence type="ECO:0000256" key="1">
    <source>
        <dbReference type="ARBA" id="ARBA00004141"/>
    </source>
</evidence>
<dbReference type="InterPro" id="IPR005828">
    <property type="entry name" value="MFS_sugar_transport-like"/>
</dbReference>
<dbReference type="CDD" id="cd17375">
    <property type="entry name" value="MFS_SLC22A16_CT2"/>
    <property type="match status" value="1"/>
</dbReference>
<keyword evidence="3" id="KW-0813">Transport</keyword>
<evidence type="ECO:0000256" key="7">
    <source>
        <dbReference type="ARBA" id="ARBA00023136"/>
    </source>
</evidence>
<evidence type="ECO:0000256" key="5">
    <source>
        <dbReference type="ARBA" id="ARBA00022989"/>
    </source>
</evidence>
<dbReference type="InterPro" id="IPR036259">
    <property type="entry name" value="MFS_trans_sf"/>
</dbReference>
<feature type="transmembrane region" description="Helical" evidence="12">
    <location>
        <begin position="236"/>
        <end position="258"/>
    </location>
</feature>
<comment type="similarity">
    <text evidence="2">Belongs to the major facilitator (TC 2.A.1) superfamily. Organic cation transporter (TC 2.A.1.19) family.</text>
</comment>
<dbReference type="SUPFAM" id="SSF103473">
    <property type="entry name" value="MFS general substrate transporter"/>
    <property type="match status" value="1"/>
</dbReference>
<feature type="transmembrane region" description="Helical" evidence="12">
    <location>
        <begin position="212"/>
        <end position="230"/>
    </location>
</feature>
<feature type="transmembrane region" description="Helical" evidence="12">
    <location>
        <begin position="476"/>
        <end position="499"/>
    </location>
</feature>
<evidence type="ECO:0000256" key="12">
    <source>
        <dbReference type="SAM" id="Phobius"/>
    </source>
</evidence>
<evidence type="ECO:0000256" key="6">
    <source>
        <dbReference type="ARBA" id="ARBA00023065"/>
    </source>
</evidence>
<evidence type="ECO:0000313" key="15">
    <source>
        <dbReference type="Proteomes" id="UP000288216"/>
    </source>
</evidence>
<dbReference type="AlphaFoldDB" id="A0A401P7V2"/>
<feature type="domain" description="Major facilitator superfamily (MFS) profile" evidence="13">
    <location>
        <begin position="105"/>
        <end position="564"/>
    </location>
</feature>
<proteinExistence type="inferred from homology"/>
<dbReference type="Proteomes" id="UP000288216">
    <property type="component" value="Unassembled WGS sequence"/>
</dbReference>
<accession>A0A401P7V2</accession>
<sequence length="629" mass="70684">MAVFRQWTKRTLNILRQGDTMAGQQVPLISMAPQTLEKLFDKLGHFGRFQASVYFVVNFQTIACGIHYLASVFLAVTPQFVCKLPGNVTTILVSNTTAGPGDLWNLWTPGSRSIIAQMENGEIWEAEQCSRFKRNGSFELVNYFKGNRTRYSCTDGFNYDQSHIENSIVTEWDLVCDREWLAKLIQPIFMFGVLLGAVVFGDIADRVGRRSILWFTSTAQFVFGVAVAFTNDYYSFIVVRFLLALVSSGYLVVVFVYVTEYTGLKARSWASMHVHAYFAVGIMVVALVGFLVRTWRFYQLILSLVTIPFIFCCWLLPETPWWLLAKGRFEEVQKLIDTIARWNKVKIPCHVSVMQMNSPEDSTDKEIARKKSIIKVKKTSILDLFRSWNLAKRTVTVWLVWFTGSLGYYVSSLGSVNLGGNEYLNLFLAGAVEIPSYIVACFVMDRLGRRNTLAPSLFLTGVACFLSMVIPQDIEALSITLSMIGKFAIAVAFGLIYLYTAELYPTIIRSLAVGSGSMMARVGSTVAPFCVLLSTVWIFLPQLIVGIMSFLTGLLTLLLPETLGRPLTQTFEEAAKLQDKIKQEKAQKASLRGGDSSAAMESIEKPDYIIDGMEKSKEEQNLIEHLTRL</sequence>
<feature type="transmembrane region" description="Helical" evidence="12">
    <location>
        <begin position="180"/>
        <end position="200"/>
    </location>
</feature>
<keyword evidence="5 12" id="KW-1133">Transmembrane helix</keyword>
<keyword evidence="11" id="KW-0175">Coiled coil</keyword>
<feature type="transmembrane region" description="Helical" evidence="12">
    <location>
        <begin position="270"/>
        <end position="291"/>
    </location>
</feature>
<feature type="transmembrane region" description="Helical" evidence="12">
    <location>
        <begin position="395"/>
        <end position="411"/>
    </location>
</feature>
<dbReference type="OrthoDB" id="2261376at2759"/>
<reference evidence="14 15" key="1">
    <citation type="journal article" date="2018" name="Nat. Ecol. Evol.">
        <title>Shark genomes provide insights into elasmobranch evolution and the origin of vertebrates.</title>
        <authorList>
            <person name="Hara Y"/>
            <person name="Yamaguchi K"/>
            <person name="Onimaru K"/>
            <person name="Kadota M"/>
            <person name="Koyanagi M"/>
            <person name="Keeley SD"/>
            <person name="Tatsumi K"/>
            <person name="Tanaka K"/>
            <person name="Motone F"/>
            <person name="Kageyama Y"/>
            <person name="Nozu R"/>
            <person name="Adachi N"/>
            <person name="Nishimura O"/>
            <person name="Nakagawa R"/>
            <person name="Tanegashima C"/>
            <person name="Kiyatake I"/>
            <person name="Matsumoto R"/>
            <person name="Murakumo K"/>
            <person name="Nishida K"/>
            <person name="Terakita A"/>
            <person name="Kuratani S"/>
            <person name="Sato K"/>
            <person name="Hyodo S Kuraku.S."/>
        </authorList>
    </citation>
    <scope>NUCLEOTIDE SEQUENCE [LARGE SCALE GENOMIC DNA]</scope>
</reference>